<name>A0A285FW78_9ACTN</name>
<dbReference type="EMBL" id="OBDY01000001">
    <property type="protein sequence ID" value="SNY15373.1"/>
    <property type="molecule type" value="Genomic_DNA"/>
</dbReference>
<evidence type="ECO:0000256" key="1">
    <source>
        <dbReference type="ARBA" id="ARBA00023125"/>
    </source>
</evidence>
<dbReference type="Gene3D" id="1.10.260.40">
    <property type="entry name" value="lambda repressor-like DNA-binding domains"/>
    <property type="match status" value="1"/>
</dbReference>
<reference evidence="3 4" key="1">
    <citation type="submission" date="2017-09" db="EMBL/GenBank/DDBJ databases">
        <authorList>
            <person name="Ehlers B."/>
            <person name="Leendertz F.H."/>
        </authorList>
    </citation>
    <scope>NUCLEOTIDE SEQUENCE [LARGE SCALE GENOMIC DNA]</scope>
    <source>
        <strain evidence="3 4">CGMCC 4.6857</strain>
    </source>
</reference>
<evidence type="ECO:0000259" key="2">
    <source>
        <dbReference type="PROSITE" id="PS50943"/>
    </source>
</evidence>
<feature type="domain" description="HTH cro/C1-type" evidence="2">
    <location>
        <begin position="21"/>
        <end position="75"/>
    </location>
</feature>
<sequence>MAPPSGPVRAPEEGGAAGTRIKAARKGAGLTQQGLAVAVQVSRQTIIAMETGDYAPSVYLALKVAKALNTSVERLWGEEVPVPTPA</sequence>
<keyword evidence="4" id="KW-1185">Reference proteome</keyword>
<dbReference type="PANTHER" id="PTHR46558:SF4">
    <property type="entry name" value="DNA-BIDING PHAGE PROTEIN"/>
    <property type="match status" value="1"/>
</dbReference>
<organism evidence="3 4">
    <name type="scientific">Paractinoplanes atraurantiacus</name>
    <dbReference type="NCBI Taxonomy" id="1036182"/>
    <lineage>
        <taxon>Bacteria</taxon>
        <taxon>Bacillati</taxon>
        <taxon>Actinomycetota</taxon>
        <taxon>Actinomycetes</taxon>
        <taxon>Micromonosporales</taxon>
        <taxon>Micromonosporaceae</taxon>
        <taxon>Paractinoplanes</taxon>
    </lineage>
</organism>
<keyword evidence="1" id="KW-0238">DNA-binding</keyword>
<dbReference type="PANTHER" id="PTHR46558">
    <property type="entry name" value="TRACRIPTIONAL REGULATORY PROTEIN-RELATED-RELATED"/>
    <property type="match status" value="1"/>
</dbReference>
<evidence type="ECO:0000313" key="3">
    <source>
        <dbReference type="EMBL" id="SNY15373.1"/>
    </source>
</evidence>
<protein>
    <submittedName>
        <fullName evidence="3">Putative transcriptional regulator</fullName>
    </submittedName>
</protein>
<dbReference type="InterPro" id="IPR010982">
    <property type="entry name" value="Lambda_DNA-bd_dom_sf"/>
</dbReference>
<dbReference type="PROSITE" id="PS50943">
    <property type="entry name" value="HTH_CROC1"/>
    <property type="match status" value="1"/>
</dbReference>
<gene>
    <name evidence="3" type="ORF">SAMN05421748_1011330</name>
</gene>
<dbReference type="AlphaFoldDB" id="A0A285FW78"/>
<dbReference type="Proteomes" id="UP000219612">
    <property type="component" value="Unassembled WGS sequence"/>
</dbReference>
<dbReference type="Pfam" id="PF01381">
    <property type="entry name" value="HTH_3"/>
    <property type="match status" value="1"/>
</dbReference>
<dbReference type="InterPro" id="IPR001387">
    <property type="entry name" value="Cro/C1-type_HTH"/>
</dbReference>
<dbReference type="GO" id="GO:0003677">
    <property type="term" value="F:DNA binding"/>
    <property type="evidence" value="ECO:0007669"/>
    <property type="project" value="UniProtKB-KW"/>
</dbReference>
<dbReference type="CDD" id="cd00093">
    <property type="entry name" value="HTH_XRE"/>
    <property type="match status" value="1"/>
</dbReference>
<proteinExistence type="predicted"/>
<dbReference type="OrthoDB" id="7428772at2"/>
<accession>A0A285FW78</accession>
<dbReference type="SMART" id="SM00530">
    <property type="entry name" value="HTH_XRE"/>
    <property type="match status" value="1"/>
</dbReference>
<evidence type="ECO:0000313" key="4">
    <source>
        <dbReference type="Proteomes" id="UP000219612"/>
    </source>
</evidence>
<dbReference type="SUPFAM" id="SSF47413">
    <property type="entry name" value="lambda repressor-like DNA-binding domains"/>
    <property type="match status" value="1"/>
</dbReference>